<dbReference type="AlphaFoldDB" id="A0ABD3M4Y8"/>
<dbReference type="EMBL" id="JALLBG020000247">
    <property type="protein sequence ID" value="KAL3757928.1"/>
    <property type="molecule type" value="Genomic_DNA"/>
</dbReference>
<evidence type="ECO:0000313" key="5">
    <source>
        <dbReference type="Proteomes" id="UP001530293"/>
    </source>
</evidence>
<accession>A0ABD3M4Y8</accession>
<organism evidence="4 5">
    <name type="scientific">Discostella pseudostelligera</name>
    <dbReference type="NCBI Taxonomy" id="259834"/>
    <lineage>
        <taxon>Eukaryota</taxon>
        <taxon>Sar</taxon>
        <taxon>Stramenopiles</taxon>
        <taxon>Ochrophyta</taxon>
        <taxon>Bacillariophyta</taxon>
        <taxon>Coscinodiscophyceae</taxon>
        <taxon>Thalassiosirophycidae</taxon>
        <taxon>Stephanodiscales</taxon>
        <taxon>Stephanodiscaceae</taxon>
        <taxon>Discostella</taxon>
    </lineage>
</organism>
<dbReference type="GO" id="GO:0006310">
    <property type="term" value="P:DNA recombination"/>
    <property type="evidence" value="ECO:0007669"/>
    <property type="project" value="UniProtKB-KW"/>
</dbReference>
<feature type="compositionally biased region" description="Polar residues" evidence="2">
    <location>
        <begin position="285"/>
        <end position="297"/>
    </location>
</feature>
<dbReference type="Proteomes" id="UP001530293">
    <property type="component" value="Unassembled WGS sequence"/>
</dbReference>
<name>A0ABD3M4Y8_9STRA</name>
<evidence type="ECO:0000313" key="4">
    <source>
        <dbReference type="EMBL" id="KAL3757928.1"/>
    </source>
</evidence>
<keyword evidence="3" id="KW-0732">Signal</keyword>
<keyword evidence="1" id="KW-0233">DNA recombination</keyword>
<gene>
    <name evidence="4" type="ORF">ACHAWU_002848</name>
</gene>
<sequence>MSSLLTMMVPSTIGFLFLICPQLVESLRLDVNHHTPCRLRYRYSRISRPGVVPTRRRRWRWGHSSHLRYYGVITTTPTLFLHYDDFTDLMHDNESTTNSEQVDSNNDLDWTIPPIPSLFPRLQQTLETSPISYSSSITNHILQQITSAGFVDDNDIIQFARGFLVREEELSQILIHDFGWKALDAHRARVGIISLVRKELSGANDGTIVDESPTLTDAAQPIMKSKSGSLIEQADVSTSKDVLSSKELQISVASEDKLEVSNGIDDSVKPMLWKSVHVNDKQKQRMANSRKTNNRVQSGDEGNPMSTDKNSYNYGLLRASSGDDTDRKVYATLYAELDSFWSYMTVPQTSAVSDAIIRDQTAKVYLTHARLFLGWIVDARDVLDGGSHQIDEVLNEDIDGSETQITSSLVSSFSGISSLYSSSTTTNNMAQHDVRKQVWKNVLERKSATNTSTQNKKEILRHDISLHDIFPNSQTESASPVLQYILWLRVERGISPNYEANILRGIIKLVKFRFANEMSSQLSSQGNDLGAKHMAMSARSSSSTPLDNLPIVQELRKLHREAGNKGKKAPRSSDEGKKWLDWTDYLKVIQLLKSDLTEMIDKYDRQLHMDEVVVNAEASTTEQPKTALAKEKSLHYQRTEIAKTYQHYLILSFFARVPDRQRTFRELELGRNFFKVEDSESGSSMWVIKHTAEDYKTGSTYGERPPLPLTEALTPEIDDFLERWRPALLRQTSDDSSSTSIPSTFLFLQPRTGNHLTANSVYQIVSRCCYKYKQKKTNPHLLRDMIVTHVRKNADASEKELEALALFMGHSISMQRDSYDRRTLSQKVSPAIKLMQNMNTLNS</sequence>
<evidence type="ECO:0000256" key="2">
    <source>
        <dbReference type="SAM" id="MobiDB-lite"/>
    </source>
</evidence>
<dbReference type="InterPro" id="IPR011010">
    <property type="entry name" value="DNA_brk_join_enz"/>
</dbReference>
<feature type="chain" id="PRO_5044854316" evidence="3">
    <location>
        <begin position="27"/>
        <end position="843"/>
    </location>
</feature>
<dbReference type="InterPro" id="IPR013762">
    <property type="entry name" value="Integrase-like_cat_sf"/>
</dbReference>
<reference evidence="4 5" key="1">
    <citation type="submission" date="2024-10" db="EMBL/GenBank/DDBJ databases">
        <title>Updated reference genomes for cyclostephanoid diatoms.</title>
        <authorList>
            <person name="Roberts W.R."/>
            <person name="Alverson A.J."/>
        </authorList>
    </citation>
    <scope>NUCLEOTIDE SEQUENCE [LARGE SCALE GENOMIC DNA]</scope>
    <source>
        <strain evidence="4 5">AJA232-27</strain>
    </source>
</reference>
<evidence type="ECO:0000256" key="1">
    <source>
        <dbReference type="ARBA" id="ARBA00023172"/>
    </source>
</evidence>
<keyword evidence="5" id="KW-1185">Reference proteome</keyword>
<evidence type="ECO:0000256" key="3">
    <source>
        <dbReference type="SAM" id="SignalP"/>
    </source>
</evidence>
<feature type="signal peptide" evidence="3">
    <location>
        <begin position="1"/>
        <end position="26"/>
    </location>
</feature>
<feature type="region of interest" description="Disordered" evidence="2">
    <location>
        <begin position="280"/>
        <end position="313"/>
    </location>
</feature>
<dbReference type="Gene3D" id="1.10.443.10">
    <property type="entry name" value="Intergrase catalytic core"/>
    <property type="match status" value="1"/>
</dbReference>
<proteinExistence type="predicted"/>
<dbReference type="SUPFAM" id="SSF56349">
    <property type="entry name" value="DNA breaking-rejoining enzymes"/>
    <property type="match status" value="1"/>
</dbReference>
<comment type="caution">
    <text evidence="4">The sequence shown here is derived from an EMBL/GenBank/DDBJ whole genome shotgun (WGS) entry which is preliminary data.</text>
</comment>
<protein>
    <submittedName>
        <fullName evidence="4">Uncharacterized protein</fullName>
    </submittedName>
</protein>
<feature type="compositionally biased region" description="Polar residues" evidence="2">
    <location>
        <begin position="304"/>
        <end position="313"/>
    </location>
</feature>